<feature type="region of interest" description="Disordered" evidence="1">
    <location>
        <begin position="1"/>
        <end position="61"/>
    </location>
</feature>
<reference evidence="2" key="1">
    <citation type="submission" date="2021-10" db="EMBL/GenBank/DDBJ databases">
        <title>Melipona bicolor Genome sequencing and assembly.</title>
        <authorList>
            <person name="Araujo N.S."/>
            <person name="Arias M.C."/>
        </authorList>
    </citation>
    <scope>NUCLEOTIDE SEQUENCE</scope>
    <source>
        <strain evidence="2">USP_2M_L1-L4_2017</strain>
        <tissue evidence="2">Whole body</tissue>
    </source>
</reference>
<protein>
    <submittedName>
        <fullName evidence="2">Uncharacterized protein</fullName>
    </submittedName>
</protein>
<keyword evidence="3" id="KW-1185">Reference proteome</keyword>
<sequence>MEEREKSGQKNEEHRGSTAGKRPEMKEGSEEGRGIEREEGKRERTVEEQEGEEDRARERALHRSREIAASFLGRQLITDIMF</sequence>
<feature type="compositionally biased region" description="Basic and acidic residues" evidence="1">
    <location>
        <begin position="1"/>
        <end position="47"/>
    </location>
</feature>
<organism evidence="2 3">
    <name type="scientific">Melipona bicolor</name>
    <dbReference type="NCBI Taxonomy" id="60889"/>
    <lineage>
        <taxon>Eukaryota</taxon>
        <taxon>Metazoa</taxon>
        <taxon>Ecdysozoa</taxon>
        <taxon>Arthropoda</taxon>
        <taxon>Hexapoda</taxon>
        <taxon>Insecta</taxon>
        <taxon>Pterygota</taxon>
        <taxon>Neoptera</taxon>
        <taxon>Endopterygota</taxon>
        <taxon>Hymenoptera</taxon>
        <taxon>Apocrita</taxon>
        <taxon>Aculeata</taxon>
        <taxon>Apoidea</taxon>
        <taxon>Anthophila</taxon>
        <taxon>Apidae</taxon>
        <taxon>Melipona</taxon>
    </lineage>
</organism>
<dbReference type="AlphaFoldDB" id="A0AA40KP16"/>
<proteinExistence type="predicted"/>
<evidence type="ECO:0000313" key="2">
    <source>
        <dbReference type="EMBL" id="KAK1127365.1"/>
    </source>
</evidence>
<accession>A0AA40KP16</accession>
<comment type="caution">
    <text evidence="2">The sequence shown here is derived from an EMBL/GenBank/DDBJ whole genome shotgun (WGS) entry which is preliminary data.</text>
</comment>
<dbReference type="EMBL" id="JAHYIQ010000012">
    <property type="protein sequence ID" value="KAK1127365.1"/>
    <property type="molecule type" value="Genomic_DNA"/>
</dbReference>
<name>A0AA40KP16_9HYME</name>
<evidence type="ECO:0000256" key="1">
    <source>
        <dbReference type="SAM" id="MobiDB-lite"/>
    </source>
</evidence>
<evidence type="ECO:0000313" key="3">
    <source>
        <dbReference type="Proteomes" id="UP001177670"/>
    </source>
</evidence>
<gene>
    <name evidence="2" type="ORF">K0M31_003906</name>
</gene>
<dbReference type="Proteomes" id="UP001177670">
    <property type="component" value="Unassembled WGS sequence"/>
</dbReference>